<feature type="non-terminal residue" evidence="3">
    <location>
        <position position="1"/>
    </location>
</feature>
<dbReference type="InterPro" id="IPR000210">
    <property type="entry name" value="BTB/POZ_dom"/>
</dbReference>
<keyword evidence="4" id="KW-1185">Reference proteome</keyword>
<feature type="region of interest" description="Disordered" evidence="1">
    <location>
        <begin position="547"/>
        <end position="597"/>
    </location>
</feature>
<name>A0A812IGL3_9DINO</name>
<evidence type="ECO:0000313" key="3">
    <source>
        <dbReference type="EMBL" id="CAE7034629.1"/>
    </source>
</evidence>
<reference evidence="3" key="1">
    <citation type="submission" date="2021-02" db="EMBL/GenBank/DDBJ databases">
        <authorList>
            <person name="Dougan E. K."/>
            <person name="Rhodes N."/>
            <person name="Thang M."/>
            <person name="Chan C."/>
        </authorList>
    </citation>
    <scope>NUCLEOTIDE SEQUENCE</scope>
</reference>
<evidence type="ECO:0000259" key="2">
    <source>
        <dbReference type="PROSITE" id="PS50097"/>
    </source>
</evidence>
<dbReference type="EMBL" id="CAJNDS010000256">
    <property type="protein sequence ID" value="CAE7034629.1"/>
    <property type="molecule type" value="Genomic_DNA"/>
</dbReference>
<dbReference type="AlphaFoldDB" id="A0A812IGL3"/>
<feature type="compositionally biased region" description="Low complexity" evidence="1">
    <location>
        <begin position="370"/>
        <end position="380"/>
    </location>
</feature>
<feature type="compositionally biased region" description="Low complexity" evidence="1">
    <location>
        <begin position="550"/>
        <end position="573"/>
    </location>
</feature>
<dbReference type="InterPro" id="IPR011333">
    <property type="entry name" value="SKP1/BTB/POZ_sf"/>
</dbReference>
<dbReference type="PANTHER" id="PTHR24413">
    <property type="entry name" value="SPECKLE-TYPE POZ PROTEIN"/>
    <property type="match status" value="1"/>
</dbReference>
<feature type="region of interest" description="Disordered" evidence="1">
    <location>
        <begin position="404"/>
        <end position="441"/>
    </location>
</feature>
<dbReference type="SMART" id="SM00225">
    <property type="entry name" value="BTB"/>
    <property type="match status" value="1"/>
</dbReference>
<proteinExistence type="predicted"/>
<sequence length="653" mass="70996">EDTTRRALAVLPLQSLRSVLEQPMASAFAAQDPAYAATVWKDWDEMPGPRDSEEQARPTWLARVSEWFAMLDKVLDFKALGKACMAVWSGRRRIPAAENPKESTAGMKCTEFKVWSSLLSQWSPVFKQMITSEAFTESRQSRLVIKDFSPVAVETFLRFLHSGKIEGELNVLVEVAALAGKHQADKLPPLCRRALLSGLKPSNACDVFAEANYFQQRLMRGDALAQILMHPPEALKAWRSPPSDAEDDTLQQKVMESHINALSAASRQPGRYWVVVTSDRPEWPCSDSPLRGLAGNTSNIEFKLAVLDGAFTGQLVILGSDSESSSGGEASGSLAATSPAQEPGGDNPPGPEPVAKRAAAAPATVGLEGSGSESSGSSESADGPKPVPKVKLVKLEASRPVEAAVRTKPILEPAKREYRRRQPPPPPPPRRSGQRRRGEDVKVLEVPSSAHAPQLPQWRYMAPDGQERLAIRSGPGMDAPTTGLSLASGEVFPVSQERPGDGGVLFLRIADGRGWVFDRRCGRTRKRRVRPLCVPYQVPLLEDEGERAAPKAAVRPRALGPDGPLPLDRLSSLAKPRNNHKARKRRRGRSGPATMDPYMAASMSAQLVPGEVIEVGSDDDGGPPQDSSCEWCKGHLCQPWRPQIQPKTGSIYS</sequence>
<dbReference type="CDD" id="cd18186">
    <property type="entry name" value="BTB_POZ_ZBTB_KLHL-like"/>
    <property type="match status" value="1"/>
</dbReference>
<dbReference type="OrthoDB" id="2359033at2759"/>
<dbReference type="PROSITE" id="PS50097">
    <property type="entry name" value="BTB"/>
    <property type="match status" value="1"/>
</dbReference>
<dbReference type="Gene3D" id="3.30.710.10">
    <property type="entry name" value="Potassium Channel Kv1.1, Chain A"/>
    <property type="match status" value="1"/>
</dbReference>
<organism evidence="3 4">
    <name type="scientific">Symbiodinium natans</name>
    <dbReference type="NCBI Taxonomy" id="878477"/>
    <lineage>
        <taxon>Eukaryota</taxon>
        <taxon>Sar</taxon>
        <taxon>Alveolata</taxon>
        <taxon>Dinophyceae</taxon>
        <taxon>Suessiales</taxon>
        <taxon>Symbiodiniaceae</taxon>
        <taxon>Symbiodinium</taxon>
    </lineage>
</organism>
<feature type="compositionally biased region" description="Basic residues" evidence="1">
    <location>
        <begin position="577"/>
        <end position="589"/>
    </location>
</feature>
<feature type="region of interest" description="Disordered" evidence="1">
    <location>
        <begin position="609"/>
        <end position="629"/>
    </location>
</feature>
<feature type="region of interest" description="Disordered" evidence="1">
    <location>
        <begin position="322"/>
        <end position="389"/>
    </location>
</feature>
<evidence type="ECO:0000256" key="1">
    <source>
        <dbReference type="SAM" id="MobiDB-lite"/>
    </source>
</evidence>
<feature type="compositionally biased region" description="Low complexity" evidence="1">
    <location>
        <begin position="322"/>
        <end position="345"/>
    </location>
</feature>
<dbReference type="Proteomes" id="UP000604046">
    <property type="component" value="Unassembled WGS sequence"/>
</dbReference>
<protein>
    <submittedName>
        <fullName evidence="3">Bath-40 protein</fullName>
    </submittedName>
</protein>
<feature type="domain" description="BTB" evidence="2">
    <location>
        <begin position="101"/>
        <end position="169"/>
    </location>
</feature>
<comment type="caution">
    <text evidence="3">The sequence shown here is derived from an EMBL/GenBank/DDBJ whole genome shotgun (WGS) entry which is preliminary data.</text>
</comment>
<accession>A0A812IGL3</accession>
<evidence type="ECO:0000313" key="4">
    <source>
        <dbReference type="Proteomes" id="UP000604046"/>
    </source>
</evidence>
<dbReference type="SUPFAM" id="SSF54695">
    <property type="entry name" value="POZ domain"/>
    <property type="match status" value="1"/>
</dbReference>
<gene>
    <name evidence="3" type="primary">bath-40</name>
    <name evidence="3" type="ORF">SNAT2548_LOCUS4151</name>
</gene>
<dbReference type="Pfam" id="PF00651">
    <property type="entry name" value="BTB"/>
    <property type="match status" value="1"/>
</dbReference>